<evidence type="ECO:0000313" key="2">
    <source>
        <dbReference type="Proteomes" id="UP001497680"/>
    </source>
</evidence>
<proteinExistence type="predicted"/>
<accession>A0ACC0D4F6</accession>
<gene>
    <name evidence="1" type="ORF">F4821DRAFT_277769</name>
</gene>
<sequence length="579" mass="64125">MAQTQASVLRDWDIDELLYLQTTSNIIGIPLSHLLRFAGTCHDGVRFQAPNVATTTSSREWTGGELVALQEAARILSIYLPSLLSFAETSSQQASSGDLPIAQNVSFSSVDVQHPLCATGDTFSMYDAFSDVLDNSHVSSSSTENRFNPFFPTSMNETLQHGNDTDWSVGLDASGAPELDYHTPNTVAEESKETASHIGSALSPGSLIGQNLPRLYFQITDIALFRTTSGPTSQRPYQTLTIDCPAVNAVYSVLAINPSPVIDFKITQGFGTYLQLSACQFDSTLIPEASSSQLQDLYAHNYAIADLSKARVQIWDFILKSVVPYVWAKITPGDFISSSIFSAACNRVKDKVAHHEFLFDALCLWTAARTIEGGWRFVDAQPLGLSPVNGNAVSLTASPLLDYQFAAIMVQDILLPLRDRVLRQLQRLTYSSNSANWFTVFLGNFILLNSYGLLSKQQSSFARRQNWPYRYSMMSLIKDIHHGSRTLLAHFHHICKGQQPFELDWEQGPSATALQGIAQLSNSEVSLMMILSTEIRGKASELEKLVNTDEFESDLWFTGQVFVRDWRPAQTIAEPQARC</sequence>
<protein>
    <submittedName>
        <fullName evidence="1">Uncharacterized protein</fullName>
    </submittedName>
</protein>
<keyword evidence="2" id="KW-1185">Reference proteome</keyword>
<organism evidence="1 2">
    <name type="scientific">Hypoxylon rubiginosum</name>
    <dbReference type="NCBI Taxonomy" id="110542"/>
    <lineage>
        <taxon>Eukaryota</taxon>
        <taxon>Fungi</taxon>
        <taxon>Dikarya</taxon>
        <taxon>Ascomycota</taxon>
        <taxon>Pezizomycotina</taxon>
        <taxon>Sordariomycetes</taxon>
        <taxon>Xylariomycetidae</taxon>
        <taxon>Xylariales</taxon>
        <taxon>Hypoxylaceae</taxon>
        <taxon>Hypoxylon</taxon>
    </lineage>
</organism>
<name>A0ACC0D4F6_9PEZI</name>
<evidence type="ECO:0000313" key="1">
    <source>
        <dbReference type="EMBL" id="KAI6087604.1"/>
    </source>
</evidence>
<comment type="caution">
    <text evidence="1">The sequence shown here is derived from an EMBL/GenBank/DDBJ whole genome shotgun (WGS) entry which is preliminary data.</text>
</comment>
<dbReference type="EMBL" id="MU394307">
    <property type="protein sequence ID" value="KAI6087604.1"/>
    <property type="molecule type" value="Genomic_DNA"/>
</dbReference>
<dbReference type="Proteomes" id="UP001497680">
    <property type="component" value="Unassembled WGS sequence"/>
</dbReference>
<reference evidence="1 2" key="1">
    <citation type="journal article" date="2022" name="New Phytol.">
        <title>Ecological generalism drives hyperdiversity of secondary metabolite gene clusters in xylarialean endophytes.</title>
        <authorList>
            <person name="Franco M.E.E."/>
            <person name="Wisecaver J.H."/>
            <person name="Arnold A.E."/>
            <person name="Ju Y.M."/>
            <person name="Slot J.C."/>
            <person name="Ahrendt S."/>
            <person name="Moore L.P."/>
            <person name="Eastman K.E."/>
            <person name="Scott K."/>
            <person name="Konkel Z."/>
            <person name="Mondo S.J."/>
            <person name="Kuo A."/>
            <person name="Hayes R.D."/>
            <person name="Haridas S."/>
            <person name="Andreopoulos B."/>
            <person name="Riley R."/>
            <person name="LaButti K."/>
            <person name="Pangilinan J."/>
            <person name="Lipzen A."/>
            <person name="Amirebrahimi M."/>
            <person name="Yan J."/>
            <person name="Adam C."/>
            <person name="Keymanesh K."/>
            <person name="Ng V."/>
            <person name="Louie K."/>
            <person name="Northen T."/>
            <person name="Drula E."/>
            <person name="Henrissat B."/>
            <person name="Hsieh H.M."/>
            <person name="Youens-Clark K."/>
            <person name="Lutzoni F."/>
            <person name="Miadlikowska J."/>
            <person name="Eastwood D.C."/>
            <person name="Hamelin R.C."/>
            <person name="Grigoriev I.V."/>
            <person name="U'Ren J.M."/>
        </authorList>
    </citation>
    <scope>NUCLEOTIDE SEQUENCE [LARGE SCALE GENOMIC DNA]</scope>
    <source>
        <strain evidence="1 2">ER1909</strain>
    </source>
</reference>